<comment type="caution">
    <text evidence="5">The sequence shown here is derived from an EMBL/GenBank/DDBJ whole genome shotgun (WGS) entry which is preliminary data.</text>
</comment>
<organism evidence="5 6">
    <name type="scientific">Besnoitia besnoiti</name>
    <name type="common">Apicomplexan protozoan</name>
    <dbReference type="NCBI Taxonomy" id="94643"/>
    <lineage>
        <taxon>Eukaryota</taxon>
        <taxon>Sar</taxon>
        <taxon>Alveolata</taxon>
        <taxon>Apicomplexa</taxon>
        <taxon>Conoidasida</taxon>
        <taxon>Coccidia</taxon>
        <taxon>Eucoccidiorida</taxon>
        <taxon>Eimeriorina</taxon>
        <taxon>Sarcocystidae</taxon>
        <taxon>Besnoitia</taxon>
    </lineage>
</organism>
<dbReference type="Proteomes" id="UP000224006">
    <property type="component" value="Chromosome V"/>
</dbReference>
<dbReference type="RefSeq" id="XP_029218976.1">
    <property type="nucleotide sequence ID" value="XM_029364268.1"/>
</dbReference>
<proteinExistence type="predicted"/>
<dbReference type="SMART" id="SM01310">
    <property type="entry name" value="RICTOR_V"/>
    <property type="match status" value="1"/>
</dbReference>
<feature type="compositionally biased region" description="Polar residues" evidence="1">
    <location>
        <begin position="1641"/>
        <end position="1651"/>
    </location>
</feature>
<evidence type="ECO:0008006" key="7">
    <source>
        <dbReference type="Google" id="ProtNLM"/>
    </source>
</evidence>
<feature type="compositionally biased region" description="Basic and acidic residues" evidence="1">
    <location>
        <begin position="2634"/>
        <end position="2669"/>
    </location>
</feature>
<dbReference type="InterPro" id="IPR028267">
    <property type="entry name" value="Pianissimo_N"/>
</dbReference>
<feature type="compositionally biased region" description="Basic and acidic residues" evidence="1">
    <location>
        <begin position="3524"/>
        <end position="3539"/>
    </location>
</feature>
<feature type="region of interest" description="Disordered" evidence="1">
    <location>
        <begin position="3510"/>
        <end position="3562"/>
    </location>
</feature>
<dbReference type="SMART" id="SM01308">
    <property type="entry name" value="RICTOR_N"/>
    <property type="match status" value="1"/>
</dbReference>
<feature type="region of interest" description="Disordered" evidence="1">
    <location>
        <begin position="2050"/>
        <end position="2083"/>
    </location>
</feature>
<feature type="region of interest" description="Disordered" evidence="1">
    <location>
        <begin position="2608"/>
        <end position="2704"/>
    </location>
</feature>
<feature type="region of interest" description="Disordered" evidence="1">
    <location>
        <begin position="1631"/>
        <end position="1651"/>
    </location>
</feature>
<dbReference type="Pfam" id="PF14666">
    <property type="entry name" value="RICTOR_M"/>
    <property type="match status" value="1"/>
</dbReference>
<accession>A0A2A9MHA3</accession>
<gene>
    <name evidence="5" type="ORF">BESB_058540</name>
</gene>
<protein>
    <recommendedName>
        <fullName evidence="7">Rapamycin-insensitive companion of mTOR N-terminal domain-containing protein</fullName>
    </recommendedName>
</protein>
<feature type="region of interest" description="Disordered" evidence="1">
    <location>
        <begin position="2418"/>
        <end position="2445"/>
    </location>
</feature>
<feature type="region of interest" description="Disordered" evidence="1">
    <location>
        <begin position="3873"/>
        <end position="3934"/>
    </location>
</feature>
<dbReference type="SMART" id="SM01307">
    <property type="entry name" value="RICTOR_M"/>
    <property type="match status" value="1"/>
</dbReference>
<feature type="compositionally biased region" description="Basic and acidic residues" evidence="1">
    <location>
        <begin position="353"/>
        <end position="366"/>
    </location>
</feature>
<dbReference type="PANTHER" id="PTHR13298">
    <property type="entry name" value="CYTOSOLIC REGULATOR PIANISSIMO"/>
    <property type="match status" value="1"/>
</dbReference>
<feature type="compositionally biased region" description="Basic and acidic residues" evidence="1">
    <location>
        <begin position="3916"/>
        <end position="3934"/>
    </location>
</feature>
<feature type="compositionally biased region" description="Low complexity" evidence="1">
    <location>
        <begin position="3299"/>
        <end position="3310"/>
    </location>
</feature>
<dbReference type="VEuPathDB" id="ToxoDB:BESB_058540"/>
<dbReference type="KEGG" id="bbes:BESB_058540"/>
<dbReference type="PANTHER" id="PTHR13298:SF11">
    <property type="entry name" value="RAPAMYCIN-INSENSITIVE COMPANION OF MTOR"/>
    <property type="match status" value="1"/>
</dbReference>
<evidence type="ECO:0000259" key="2">
    <source>
        <dbReference type="SMART" id="SM01307"/>
    </source>
</evidence>
<feature type="compositionally biased region" description="Basic and acidic residues" evidence="1">
    <location>
        <begin position="55"/>
        <end position="66"/>
    </location>
</feature>
<evidence type="ECO:0000256" key="1">
    <source>
        <dbReference type="SAM" id="MobiDB-lite"/>
    </source>
</evidence>
<feature type="region of interest" description="Disordered" evidence="1">
    <location>
        <begin position="2952"/>
        <end position="2986"/>
    </location>
</feature>
<feature type="compositionally biased region" description="Low complexity" evidence="1">
    <location>
        <begin position="15"/>
        <end position="24"/>
    </location>
</feature>
<feature type="region of interest" description="Disordered" evidence="1">
    <location>
        <begin position="331"/>
        <end position="366"/>
    </location>
</feature>
<feature type="compositionally biased region" description="Low complexity" evidence="1">
    <location>
        <begin position="2952"/>
        <end position="2965"/>
    </location>
</feature>
<dbReference type="InterPro" id="IPR028268">
    <property type="entry name" value="Pianissimo_fam"/>
</dbReference>
<feature type="region of interest" description="Disordered" evidence="1">
    <location>
        <begin position="586"/>
        <end position="674"/>
    </location>
</feature>
<feature type="domain" description="Rapamycin-insensitive companion of mTOR" evidence="4">
    <location>
        <begin position="3728"/>
        <end position="3859"/>
    </location>
</feature>
<dbReference type="GO" id="GO:0031932">
    <property type="term" value="C:TORC2 complex"/>
    <property type="evidence" value="ECO:0007669"/>
    <property type="project" value="InterPro"/>
</dbReference>
<feature type="region of interest" description="Disordered" evidence="1">
    <location>
        <begin position="1213"/>
        <end position="1232"/>
    </location>
</feature>
<sequence>MAAGYLFSEEDDSGRSAVPSASSSHPLGPCDAPRGLRRHEAGKMPSEVSGGACAHKPEPRARHGTEKTLPYLFMRNRSRKTRERSGSLPPRAIQEQLQVLRRLFRRLTHVIRHAAFERQEEELDYLLGQNSVGSGDQRGNICGYFTKPARRRDFWTYTAGLRYLRDYDSSTDESCWSNARQSEGEEPVEFFPTDPLIENNRAAGVHTELAPTTTDAEETFEDDGKYARDDHVSATESVLGESPFFTAQVGALTVGNDLSQRTLALPRSLLPPSSHPLGRDLRGNRKPSCENVFCCLLRRLVTVLDQRGTAASQENLIRGREGRSRNWVTNGGSPASSSPMVIPCSRLSGSGDGEERRGPAEAAHEDVGGGASCPVSALDLLPLSCIKTLRLLLVHPDIHCRLLALEACTILLDSPVQHRRFASLQVPQLISKVLLREPETPLSTGFDPSQVDEGLELGAGRPLLAFHGAHDGSRRRRPDAHVPFLYSDAASLRAPHQWDGAWACAASGGAVRAAHVERQAALKFVRVWTALCRLARRDPESDDRRSGGPSLRPCGGSYCRCMDLDLFTRPLLPDVLVHTVTSLAAAPEEDSSSSSATAAAHPGPGPFRLLGFNGRNSHRAAPQSEAATHRGAAARQGGELAARGSAGEKMPLSGSGGWAQRAGEGRQREGRGGGDAATVAATALQWRVECLETVLEFGRLCPCILVEHGAVSVLVDALTDIEVQACSPQLGPSICRLLIALLSHRYPTGRHQEGTLPSPSYASSKASACAAVSPASGSSSAPSPASLREQFHLPRLRESASNLQGGAGLTRDGAGSRKTDAEKRCFCGRPLSSNCVAQLEHTCVSELSRLCGVAVEIVQACSSASSPLNPVAGPNRPATGYGASGAVQRPHMAHATLNPPRGSQAGAVEAHPRGPGAGAWLTNKPSPDKGHSGRWMGSQPPPAASISAGLSSALRLYRRWILVSSALLCLSQTFSGLVVLWRLPTGLPSLVRLLASPIDPCAICWILRLFHAMLSHAVGFEGRRMSLLECDGLNSSQMDKCLAVLHPSPVHEPSRDISSGAQRGLSSFGSRFPFSSSPAEIPSNRERHGYNFFSRDMPFRFAACGAAPATQDVVHTHTLLVVRLLLQAQLHVVLAGLCSLRDDQNGYMTETASPIPVIPSDVQFVPETLKIDVHGVTSLSSPFAKRLLGRDREPAPIGISGSSWERAGAMYVTKSPDSSQRGGEPPSESRLPASGLPKFIPFIALVRTEAAHLLYALVHTVAAFFPLHLLRHRLDATEVSRRATRPPVEPHTAFGATPEQSPPRRARRSVHFSKLPSSGTQRSVSAEFNASELSSWRRFGEPRHSRGVGSDQLQRNGRGVEEAFQPREEVTAYGDEGRLRRAIGENQRPSTWSDIGSHTAVSSDRGASKAGRSDCLEKVDQSWAFLWDGFQSYRGLLPWGDKRADSTSLTVLSTLSLLHFVAAPIVRLGLRSVVSDDGLDSRADGDAIYGHLHLVLRCGESGMVVRAVEDSADGGGASGPAGEHKPRGPFTVSRSFSRGDDSQDTGGSGACTKDPRLQERLELPKGRASRGEAIRLRTSDGEDLLLTEDSSADDVSGSDGSTPPCFHLSGPEGNQADAELQATSGNHILARRRPHGAPNGLLTSLSPRGSSVYNQREASESTLHRAYGQIEDDILRRLLLFHEEDEGQMRHLGVCPTLKMLSEVLPLIFGDIARVGFAHRIEVCWHAAPCSPIILPRRALVDQRPSPALISPQASVLSAGDIPKPTVLELLAVPSGPESALAPPLPDSAAAGATAACGAPPPSTSAFSAGAGSGYQIAADACLPAGIPPNPSTNRGGTLRHEQLSTSPAGWTSAFIEIVNATGVLIHPVENAVLWDWHLISRLLLGPMVSHLRFLVAFSVELTRLFEVFLGRVLAFFLPSTCGFACLPWDMNNLHFLVIANALVSLLLVVPHNALSLCSSTCVTYSPFPTGQRACGWDGSQSPQSRRGGKRQYSVAPQAPGASAETRAAEEEADGGEAEKLQNLPNCRGAGRRWTISNCVLGRSAQSRCRTAERAPWRPGTKAEKGRRETSLPAPHRGQHALEEAGPGLCGRRAFLMEIAGLLLQELLLPPRVSPASACRCTPSASAAAQRHSGVRSSASSGSLCRGTSAACMQGDSGSEQVSGNRLSPASTSAGSLARLEGAAAPFAAQDLLKRGRATQAVGRGECWGAQLQRQSLLTSSVACEGRVLEGGAPASMLTSSAPCPEPGSRSEGQSRRLGVDGLPSVPVRPPANSDPAARSATEAVRQPGQRRAPLSGGPQMALHSPAAGSESTFTHPGSLGAVALKGTDASSGGEGAASPASAASLPGMEGRLLSATNTLASAPSLSVGGGAPHLSLSLAADASVVRLRSARLVYHVRNRTKAERLPIRLRQRWRRTEPPFSAEDPPGSHQMESVTRLPGRRDGETRTHAEAVIPAPGTDSQSASALQLQRSEHRLLRDGLAPSPAVRVEQLRLAAVMPRVLGDDHAHRTLSGQYGAIVGTFSASVEGVIQLSRAGIFMLLHQLIERGPAKDALVAGFIPHLCLDFRPARRVLSSVLSRGSLFLKLRCLAHWERQILDEEALPDIAEGGVDDCESDLDENLDRYDGDAPSSGREPTRDRYTEEDGRSQRRSEAAERGREGGRPACERRQRTGHGSVLRHPSTDSEAASPCLRPSPRGPTPRTDVNAIAEDDRALFSKTPRWAWQLQEVILKCLDDGQPATLRRQALRIVLILCTRKSRRAVRVILNIMETERVSSACWPRLLQLQLLRVNEGVRTALRDGWLLSRLNEYIAVAHSYEAAWADHDGVHAARQRQRLLAEKAEQISTEGALAVSQTCAEGARHSSRTKDYAVCSTRSATPSWSRGEQYRDMARSQRPLRPFAYVRVMEYFTTKVFDLSRIWETRTLGAKSLDFELCSSTSSFAARECFSPISSAGASARRQSSRGSANVGYAEPRTRGRSPVRGSPVPPHFPSLQSHVESPVDEAPGLFPGLSAMQAAEAVRERQQSRPPLPWVFHLLQREDAAGGSVAPARGLKVSHEFQTGSATEGQGQMAADAHSVVEAAFAQLDSSAGVTGLAAGLKYRRGKLRKGAGGPGFMWMSHVPGQLDVQLVAALKSSRLCARVARANAGNGQALSQKAGDTTSAGGEDVGNRQPERSTSSRIFRDDGSLSDRTGRLARSCRTSVPGDDSCPGNAGNEEENEEENAERIAAIIREKGVRIALEDGLVSEDALNSRLVILEWFPLDSFVVTDSISVCQRALMDHACSPSTTGRPAESPPPSPSSCRSLSSPLAPGKRSTRKIPSKSDERGKTSRTSCYSPADAEDPRGSQSLGGLSESDAGMQAPCVTGEKPRGWITALDGLIDLAAMEKSYSILSLINQERCVAVSKLFASPGRLLADLRARTSNAAPCGEPGEAAEDGAPMLTHAEAEELLMDPSAVLDVALRVRFVAGGMYADRKGHFTRDPEAAAWEYLSRTEHITSVWEQMMNHRACGSFGEAHSPQLRKQSHHDAASARAGDRDARNRAGGALESTAEGGESSKEEREDVMKAAIEKRSHKAFCKSGGADYPAHSVQCWMPGEDEEESCDERGTQDPPAAVPCAAHGRYTVGPVVVRTGNFRWSFCLHRQQEQVRFDTSDLELFRRGWDQEIYMLHLVRLDGQIVLQRPNRVVAKPPPSIISYLALTQSGCRVLFNHPTFLPYLESVLRHPRRVSASEACAAVWSVCQIASTSLGNEYLLEYERQKQLRQSIERACASPRRRDKEGAETGANRDPAVRFTGHLSRTGGSRLQNPGGRGCSSSLLRLVMRIARRGSPLCLRGSCLHALSLVPECEAAEAAAVAARWDLAAKGPLQDRIREFLAGGGSDRGSDGSGSEEDGDSVPEKPRGGDEELEKLGASSAGQKCDRDGCDTAGEKEKKSSLKKDKLSAADNWFTLGKLVWAPAFNPALPSEERTLSLAALDKIRGRHSGSRLTAFGGILKSSPSSTRFPRDFCGPATSADFEEHRRNKRSVFGFYTEGSRARSSSCPQQETKEGSRSQAPCSEEPFSGTPQEEATPVSSTRPEGNRKSCGSLGPKNQAAHPGGDEAVEAPQKDQHEASIPPTPYRGASDKDYVFGQSPSLAIFLNGRSRPCYACFGTQHWTVLQLISKLPNSVAVKIDGLISRLQLIKQRNPEIFLSVELWWRVEQLMCLYRFPAHLRRIVASLFDNTFSDPAALSYLDILSDHVSQLQHVEKCRSLSGAVITGAS</sequence>
<feature type="domain" description="Rapamycin-insensitive companion of mTOR middle" evidence="2">
    <location>
        <begin position="1853"/>
        <end position="2598"/>
    </location>
</feature>
<feature type="domain" description="Rapamycin-insensitive companion of mTOR N-terminal" evidence="3">
    <location>
        <begin position="375"/>
        <end position="1154"/>
    </location>
</feature>
<feature type="compositionally biased region" description="Polar residues" evidence="1">
    <location>
        <begin position="1315"/>
        <end position="1326"/>
    </location>
</feature>
<evidence type="ECO:0000313" key="5">
    <source>
        <dbReference type="EMBL" id="PFH34967.1"/>
    </source>
</evidence>
<feature type="region of interest" description="Disordered" evidence="1">
    <location>
        <begin position="1974"/>
        <end position="2017"/>
    </location>
</feature>
<feature type="compositionally biased region" description="Polar residues" evidence="1">
    <location>
        <begin position="4061"/>
        <end position="4075"/>
    </location>
</feature>
<name>A0A2A9MHA3_BESBE</name>
<dbReference type="GO" id="GO:0038203">
    <property type="term" value="P:TORC2 signaling"/>
    <property type="evidence" value="ECO:0007669"/>
    <property type="project" value="TreeGrafter"/>
</dbReference>
<evidence type="ECO:0000259" key="4">
    <source>
        <dbReference type="SMART" id="SM01310"/>
    </source>
</evidence>
<evidence type="ECO:0000259" key="3">
    <source>
        <dbReference type="SMART" id="SM01308"/>
    </source>
</evidence>
<feature type="region of interest" description="Disordered" evidence="1">
    <location>
        <begin position="3148"/>
        <end position="3222"/>
    </location>
</feature>
<reference evidence="5 6" key="1">
    <citation type="submission" date="2017-09" db="EMBL/GenBank/DDBJ databases">
        <title>Genome sequencing of Besnoitia besnoiti strain Bb-Ger1.</title>
        <authorList>
            <person name="Schares G."/>
            <person name="Venepally P."/>
            <person name="Lorenzi H.A."/>
        </authorList>
    </citation>
    <scope>NUCLEOTIDE SEQUENCE [LARGE SCALE GENOMIC DNA]</scope>
    <source>
        <strain evidence="5 6">Bb-Ger1</strain>
    </source>
</reference>
<feature type="compositionally biased region" description="Acidic residues" evidence="1">
    <location>
        <begin position="1581"/>
        <end position="1592"/>
    </location>
</feature>
<feature type="compositionally biased region" description="Polar residues" evidence="1">
    <location>
        <begin position="3148"/>
        <end position="3162"/>
    </location>
</feature>
<feature type="compositionally biased region" description="Basic and acidic residues" evidence="1">
    <location>
        <begin position="1553"/>
        <end position="1580"/>
    </location>
</feature>
<feature type="region of interest" description="Disordered" evidence="1">
    <location>
        <begin position="3991"/>
        <end position="4012"/>
    </location>
</feature>
<feature type="region of interest" description="Disordered" evidence="1">
    <location>
        <begin position="2234"/>
        <end position="2344"/>
    </location>
</feature>
<dbReference type="OrthoDB" id="330258at2759"/>
<dbReference type="InterPro" id="IPR029451">
    <property type="entry name" value="RICTOR_M"/>
</dbReference>
<feature type="compositionally biased region" description="Basic and acidic residues" evidence="1">
    <location>
        <begin position="2050"/>
        <end position="2070"/>
    </location>
</feature>
<feature type="region of interest" description="Disordered" evidence="1">
    <location>
        <begin position="1281"/>
        <end position="1326"/>
    </location>
</feature>
<feature type="compositionally biased region" description="Basic and acidic residues" evidence="1">
    <location>
        <begin position="3180"/>
        <end position="3192"/>
    </location>
</feature>
<dbReference type="GeneID" id="40310782"/>
<feature type="compositionally biased region" description="Acidic residues" evidence="1">
    <location>
        <begin position="2609"/>
        <end position="2619"/>
    </location>
</feature>
<feature type="region of interest" description="Disordered" evidence="1">
    <location>
        <begin position="3282"/>
        <end position="3363"/>
    </location>
</feature>
<feature type="region of interest" description="Disordered" evidence="1">
    <location>
        <begin position="1388"/>
        <end position="1410"/>
    </location>
</feature>
<feature type="compositionally biased region" description="Basic and acidic residues" evidence="1">
    <location>
        <begin position="663"/>
        <end position="672"/>
    </location>
</feature>
<feature type="region of interest" description="Disordered" evidence="1">
    <location>
        <begin position="4031"/>
        <end position="4123"/>
    </location>
</feature>
<feature type="compositionally biased region" description="Low complexity" evidence="1">
    <location>
        <begin position="586"/>
        <end position="600"/>
    </location>
</feature>
<keyword evidence="6" id="KW-1185">Reference proteome</keyword>
<evidence type="ECO:0000313" key="6">
    <source>
        <dbReference type="Proteomes" id="UP000224006"/>
    </source>
</evidence>
<feature type="compositionally biased region" description="Polar residues" evidence="1">
    <location>
        <begin position="1388"/>
        <end position="1402"/>
    </location>
</feature>
<feature type="region of interest" description="Disordered" evidence="1">
    <location>
        <begin position="1510"/>
        <end position="1605"/>
    </location>
</feature>
<feature type="region of interest" description="Disordered" evidence="1">
    <location>
        <begin position="3766"/>
        <end position="3808"/>
    </location>
</feature>
<feature type="compositionally biased region" description="Basic and acidic residues" evidence="1">
    <location>
        <begin position="3553"/>
        <end position="3562"/>
    </location>
</feature>
<dbReference type="InterPro" id="IPR029452">
    <property type="entry name" value="RICTOR_V"/>
</dbReference>
<feature type="region of interest" description="Disordered" evidence="1">
    <location>
        <begin position="1"/>
        <end position="69"/>
    </location>
</feature>
<dbReference type="EMBL" id="NWUJ01000005">
    <property type="protein sequence ID" value="PFH34967.1"/>
    <property type="molecule type" value="Genomic_DNA"/>
</dbReference>